<dbReference type="AlphaFoldDB" id="X1DBS0"/>
<protein>
    <submittedName>
        <fullName evidence="1">Uncharacterized protein</fullName>
    </submittedName>
</protein>
<reference evidence="1" key="1">
    <citation type="journal article" date="2014" name="Front. Microbiol.">
        <title>High frequency of phylogenetically diverse reductive dehalogenase-homologous genes in deep subseafloor sedimentary metagenomes.</title>
        <authorList>
            <person name="Kawai M."/>
            <person name="Futagami T."/>
            <person name="Toyoda A."/>
            <person name="Takaki Y."/>
            <person name="Nishi S."/>
            <person name="Hori S."/>
            <person name="Arai W."/>
            <person name="Tsubouchi T."/>
            <person name="Morono Y."/>
            <person name="Uchiyama I."/>
            <person name="Ito T."/>
            <person name="Fujiyama A."/>
            <person name="Inagaki F."/>
            <person name="Takami H."/>
        </authorList>
    </citation>
    <scope>NUCLEOTIDE SEQUENCE</scope>
    <source>
        <strain evidence="1">Expedition CK06-06</strain>
    </source>
</reference>
<evidence type="ECO:0000313" key="1">
    <source>
        <dbReference type="EMBL" id="GAH02479.1"/>
    </source>
</evidence>
<proteinExistence type="predicted"/>
<sequence length="112" mass="13004">MSEILLNIYPKSELIEKTIIEFGKKTYSDGIVLLDDNSLIVGSFYKDEETKNLLTASTPYFLSLNDSFVFTEVQPSREQEENHMVVQRFGRNFIFKQLSFKEGASPYYILML</sequence>
<organism evidence="1">
    <name type="scientific">marine sediment metagenome</name>
    <dbReference type="NCBI Taxonomy" id="412755"/>
    <lineage>
        <taxon>unclassified sequences</taxon>
        <taxon>metagenomes</taxon>
        <taxon>ecological metagenomes</taxon>
    </lineage>
</organism>
<feature type="non-terminal residue" evidence="1">
    <location>
        <position position="112"/>
    </location>
</feature>
<name>X1DBS0_9ZZZZ</name>
<comment type="caution">
    <text evidence="1">The sequence shown here is derived from an EMBL/GenBank/DDBJ whole genome shotgun (WGS) entry which is preliminary data.</text>
</comment>
<gene>
    <name evidence="1" type="ORF">S01H4_49813</name>
</gene>
<dbReference type="EMBL" id="BART01028215">
    <property type="protein sequence ID" value="GAH02479.1"/>
    <property type="molecule type" value="Genomic_DNA"/>
</dbReference>
<accession>X1DBS0</accession>